<dbReference type="OrthoDB" id="5232355at2759"/>
<name>A0A423VS70_9PEZI</name>
<keyword evidence="2" id="KW-0732">Signal</keyword>
<evidence type="ECO:0000259" key="3">
    <source>
        <dbReference type="PROSITE" id="PS50948"/>
    </source>
</evidence>
<feature type="chain" id="PRO_5019440744" description="Apple domain-containing protein" evidence="2">
    <location>
        <begin position="20"/>
        <end position="250"/>
    </location>
</feature>
<dbReference type="InParanoid" id="A0A423VS70"/>
<feature type="region of interest" description="Disordered" evidence="1">
    <location>
        <begin position="116"/>
        <end position="152"/>
    </location>
</feature>
<proteinExistence type="predicted"/>
<protein>
    <recommendedName>
        <fullName evidence="3">Apple domain-containing protein</fullName>
    </recommendedName>
</protein>
<evidence type="ECO:0000256" key="1">
    <source>
        <dbReference type="SAM" id="MobiDB-lite"/>
    </source>
</evidence>
<dbReference type="EMBL" id="LKEB01000078">
    <property type="protein sequence ID" value="ROV93883.1"/>
    <property type="molecule type" value="Genomic_DNA"/>
</dbReference>
<dbReference type="Proteomes" id="UP000285146">
    <property type="component" value="Unassembled WGS sequence"/>
</dbReference>
<dbReference type="AlphaFoldDB" id="A0A423VS70"/>
<accession>A0A423VS70</accession>
<evidence type="ECO:0000313" key="5">
    <source>
        <dbReference type="Proteomes" id="UP000285146"/>
    </source>
</evidence>
<sequence>MKSSTSLLSFCIFVNSALSEITCGICSGYDRGVSAYFYSGDGSLADFDGCSAKCQSDTKCQSFAFGDSQCLLYSEPLEDNFRKQSGSPFLFYDRNCVNVEPTSSFTTVLPATTSSSATSKTAQSETTTTESPAPASEISEASGGTGISEAGSVSSSASAASAMAETTVGSAGGQVDGSITVYPVLATTTAGASTSSGLTALSGTAQSASTTKSPAAPSQVADSVSGASVLLHGSWQGALLATYLVVSILV</sequence>
<dbReference type="InterPro" id="IPR003609">
    <property type="entry name" value="Pan_app"/>
</dbReference>
<dbReference type="STRING" id="1230097.A0A423VS70"/>
<gene>
    <name evidence="4" type="ORF">VPNG_09508</name>
</gene>
<comment type="caution">
    <text evidence="4">The sequence shown here is derived from an EMBL/GenBank/DDBJ whole genome shotgun (WGS) entry which is preliminary data.</text>
</comment>
<evidence type="ECO:0000313" key="4">
    <source>
        <dbReference type="EMBL" id="ROV93883.1"/>
    </source>
</evidence>
<feature type="domain" description="Apple" evidence="3">
    <location>
        <begin position="26"/>
        <end position="96"/>
    </location>
</feature>
<feature type="signal peptide" evidence="2">
    <location>
        <begin position="1"/>
        <end position="19"/>
    </location>
</feature>
<keyword evidence="5" id="KW-1185">Reference proteome</keyword>
<organism evidence="4 5">
    <name type="scientific">Cytospora leucostoma</name>
    <dbReference type="NCBI Taxonomy" id="1230097"/>
    <lineage>
        <taxon>Eukaryota</taxon>
        <taxon>Fungi</taxon>
        <taxon>Dikarya</taxon>
        <taxon>Ascomycota</taxon>
        <taxon>Pezizomycotina</taxon>
        <taxon>Sordariomycetes</taxon>
        <taxon>Sordariomycetidae</taxon>
        <taxon>Diaporthales</taxon>
        <taxon>Cytosporaceae</taxon>
        <taxon>Cytospora</taxon>
    </lineage>
</organism>
<evidence type="ECO:0000256" key="2">
    <source>
        <dbReference type="SAM" id="SignalP"/>
    </source>
</evidence>
<reference evidence="4 5" key="1">
    <citation type="submission" date="2015-09" db="EMBL/GenBank/DDBJ databases">
        <title>Host preference determinants of Valsa canker pathogens revealed by comparative genomics.</title>
        <authorList>
            <person name="Yin Z."/>
            <person name="Huang L."/>
        </authorList>
    </citation>
    <scope>NUCLEOTIDE SEQUENCE [LARGE SCALE GENOMIC DNA]</scope>
    <source>
        <strain evidence="4 5">SXYLt</strain>
    </source>
</reference>
<dbReference type="PROSITE" id="PS50948">
    <property type="entry name" value="PAN"/>
    <property type="match status" value="1"/>
</dbReference>